<keyword evidence="1" id="KW-0812">Transmembrane</keyword>
<keyword evidence="1" id="KW-0472">Membrane</keyword>
<reference evidence="2 3" key="1">
    <citation type="submission" date="2012-01" db="EMBL/GenBank/DDBJ databases">
        <title>The Genome Sequence of Scardovia inopinata F0304.</title>
        <authorList>
            <consortium name="The Broad Institute Genome Sequencing Platform"/>
            <person name="Earl A."/>
            <person name="Ward D."/>
            <person name="Feldgarden M."/>
            <person name="Gevers D."/>
            <person name="Izard J."/>
            <person name="Baranova O.V."/>
            <person name="Blanton J.M."/>
            <person name="Tanner A.C."/>
            <person name="Dewhirst F.E."/>
            <person name="Young S.K."/>
            <person name="Zeng Q."/>
            <person name="Gargeya S."/>
            <person name="Fitzgerald M."/>
            <person name="Haas B."/>
            <person name="Abouelleil A."/>
            <person name="Alvarado L."/>
            <person name="Arachchi H.M."/>
            <person name="Berlin A."/>
            <person name="Chapman S.B."/>
            <person name="Gearin G."/>
            <person name="Goldberg J."/>
            <person name="Griggs A."/>
            <person name="Gujja S."/>
            <person name="Hansen M."/>
            <person name="Heiman D."/>
            <person name="Howarth C."/>
            <person name="Larimer J."/>
            <person name="Lui A."/>
            <person name="MacDonald P.J."/>
            <person name="McCowen C."/>
            <person name="Montmayeur A."/>
            <person name="Murphy C."/>
            <person name="Neiman D."/>
            <person name="Pearson M."/>
            <person name="Priest M."/>
            <person name="Roberts A."/>
            <person name="Saif S."/>
            <person name="Shea T."/>
            <person name="Sisk P."/>
            <person name="Stolte C."/>
            <person name="Sykes S."/>
            <person name="Wortman J."/>
            <person name="Nusbaum C."/>
            <person name="Birren B."/>
        </authorList>
    </citation>
    <scope>NUCLEOTIDE SEQUENCE [LARGE SCALE GENOMIC DNA]</scope>
    <source>
        <strain evidence="2 3">F0304</strain>
    </source>
</reference>
<evidence type="ECO:0000313" key="2">
    <source>
        <dbReference type="EMBL" id="EQW16347.1"/>
    </source>
</evidence>
<gene>
    <name evidence="2" type="ORF">HMPREF9020_01524</name>
</gene>
<organism evidence="2 3">
    <name type="scientific">Scardovia inopinata F0304</name>
    <dbReference type="NCBI Taxonomy" id="641146"/>
    <lineage>
        <taxon>Bacteria</taxon>
        <taxon>Bacillati</taxon>
        <taxon>Actinomycetota</taxon>
        <taxon>Actinomycetes</taxon>
        <taxon>Bifidobacteriales</taxon>
        <taxon>Bifidobacteriaceae</taxon>
        <taxon>Scardovia</taxon>
    </lineage>
</organism>
<accession>W1MXG2</accession>
<proteinExistence type="predicted"/>
<feature type="transmembrane region" description="Helical" evidence="1">
    <location>
        <begin position="44"/>
        <end position="62"/>
    </location>
</feature>
<protein>
    <submittedName>
        <fullName evidence="2">Uncharacterized protein</fullName>
    </submittedName>
</protein>
<evidence type="ECO:0000256" key="1">
    <source>
        <dbReference type="SAM" id="Phobius"/>
    </source>
</evidence>
<keyword evidence="3" id="KW-1185">Reference proteome</keyword>
<name>W1MXG2_SCAIO</name>
<feature type="transmembrane region" description="Helical" evidence="1">
    <location>
        <begin position="82"/>
        <end position="102"/>
    </location>
</feature>
<dbReference type="RefSeq" id="WP_040590642.1">
    <property type="nucleotide sequence ID" value="NZ_GG770225.1"/>
</dbReference>
<dbReference type="AlphaFoldDB" id="W1MXG2"/>
<comment type="caution">
    <text evidence="2">The sequence shown here is derived from an EMBL/GenBank/DDBJ whole genome shotgun (WGS) entry which is preliminary data.</text>
</comment>
<keyword evidence="1" id="KW-1133">Transmembrane helix</keyword>
<evidence type="ECO:0000313" key="3">
    <source>
        <dbReference type="Proteomes" id="UP000005777"/>
    </source>
</evidence>
<dbReference type="HOGENOM" id="CLU_1958038_0_0_11"/>
<sequence length="128" mass="14110">MKKVLKTLVICVLAILVLVAAQTLAVLAGQATIRIGMPKAVTPVLEAVIYPVLSFFGLKLIAGKKNGFSLKSYRIDKPQVKWYWALTALALPVAVVMSFVLLNGSWTVIRHRPTIGLYWSFMVYCSTV</sequence>
<dbReference type="Proteomes" id="UP000005777">
    <property type="component" value="Unassembled WGS sequence"/>
</dbReference>
<dbReference type="EMBL" id="ADCX01000004">
    <property type="protein sequence ID" value="EQW16347.1"/>
    <property type="molecule type" value="Genomic_DNA"/>
</dbReference>